<dbReference type="EMBL" id="AQGV01000012">
    <property type="protein sequence ID" value="MBE0367159.1"/>
    <property type="molecule type" value="Genomic_DNA"/>
</dbReference>
<feature type="signal peptide" evidence="1">
    <location>
        <begin position="1"/>
        <end position="21"/>
    </location>
</feature>
<dbReference type="RefSeq" id="WP_192506622.1">
    <property type="nucleotide sequence ID" value="NZ_AQGV01000012.1"/>
</dbReference>
<keyword evidence="3" id="KW-1185">Reference proteome</keyword>
<sequence length="126" mass="13784">MKKLLIAALLTTPFLSGCIVAVSDGEAEHSWASDYSGSGWQKHQKSNRDKITGLKNGVAYQTVLQEFDTPEFSDLVNKGDNVYQVLYFATNSKHSDGKITKDECTPLVFKNGKLVGYGASAVSEYL</sequence>
<evidence type="ECO:0000313" key="2">
    <source>
        <dbReference type="EMBL" id="MBE0367159.1"/>
    </source>
</evidence>
<proteinExistence type="predicted"/>
<gene>
    <name evidence="2" type="ORF">PAUR_a0471</name>
</gene>
<organism evidence="2 3">
    <name type="scientific">Pseudoalteromonas aurantia 208</name>
    <dbReference type="NCBI Taxonomy" id="1314867"/>
    <lineage>
        <taxon>Bacteria</taxon>
        <taxon>Pseudomonadati</taxon>
        <taxon>Pseudomonadota</taxon>
        <taxon>Gammaproteobacteria</taxon>
        <taxon>Alteromonadales</taxon>
        <taxon>Pseudoalteromonadaceae</taxon>
        <taxon>Pseudoalteromonas</taxon>
    </lineage>
</organism>
<evidence type="ECO:0000313" key="3">
    <source>
        <dbReference type="Proteomes" id="UP000615755"/>
    </source>
</evidence>
<reference evidence="2 3" key="1">
    <citation type="submission" date="2015-03" db="EMBL/GenBank/DDBJ databases">
        <title>Genome sequence of Pseudoalteromonas aurantia.</title>
        <authorList>
            <person name="Xie B.-B."/>
            <person name="Rong J.-C."/>
            <person name="Qin Q.-L."/>
            <person name="Zhang Y.-Z."/>
        </authorList>
    </citation>
    <scope>NUCLEOTIDE SEQUENCE [LARGE SCALE GENOMIC DNA]</scope>
    <source>
        <strain evidence="2 3">208</strain>
    </source>
</reference>
<accession>A0ABR9E9Y3</accession>
<dbReference type="Pfam" id="PF11399">
    <property type="entry name" value="DUF3192"/>
    <property type="match status" value="1"/>
</dbReference>
<comment type="caution">
    <text evidence="2">The sequence shown here is derived from an EMBL/GenBank/DDBJ whole genome shotgun (WGS) entry which is preliminary data.</text>
</comment>
<dbReference type="PROSITE" id="PS51257">
    <property type="entry name" value="PROKAR_LIPOPROTEIN"/>
    <property type="match status" value="1"/>
</dbReference>
<dbReference type="InterPro" id="IPR021534">
    <property type="entry name" value="DUF3192"/>
</dbReference>
<name>A0ABR9E9Y3_9GAMM</name>
<dbReference type="Proteomes" id="UP000615755">
    <property type="component" value="Unassembled WGS sequence"/>
</dbReference>
<protein>
    <recommendedName>
        <fullName evidence="4">DUF3192 domain-containing protein</fullName>
    </recommendedName>
</protein>
<keyword evidence="1" id="KW-0732">Signal</keyword>
<evidence type="ECO:0000256" key="1">
    <source>
        <dbReference type="SAM" id="SignalP"/>
    </source>
</evidence>
<evidence type="ECO:0008006" key="4">
    <source>
        <dbReference type="Google" id="ProtNLM"/>
    </source>
</evidence>
<feature type="chain" id="PRO_5047327782" description="DUF3192 domain-containing protein" evidence="1">
    <location>
        <begin position="22"/>
        <end position="126"/>
    </location>
</feature>